<dbReference type="PANTHER" id="PTHR46060">
    <property type="entry name" value="MARINER MOS1 TRANSPOSASE-LIKE PROTEIN"/>
    <property type="match status" value="1"/>
</dbReference>
<dbReference type="Proteomes" id="UP000887159">
    <property type="component" value="Unassembled WGS sequence"/>
</dbReference>
<evidence type="ECO:0000313" key="1">
    <source>
        <dbReference type="EMBL" id="GFX88850.1"/>
    </source>
</evidence>
<organism evidence="1 2">
    <name type="scientific">Trichonephila clavipes</name>
    <name type="common">Golden silk orbweaver</name>
    <name type="synonym">Nephila clavipes</name>
    <dbReference type="NCBI Taxonomy" id="2585209"/>
    <lineage>
        <taxon>Eukaryota</taxon>
        <taxon>Metazoa</taxon>
        <taxon>Ecdysozoa</taxon>
        <taxon>Arthropoda</taxon>
        <taxon>Chelicerata</taxon>
        <taxon>Arachnida</taxon>
        <taxon>Araneae</taxon>
        <taxon>Araneomorphae</taxon>
        <taxon>Entelegynae</taxon>
        <taxon>Araneoidea</taxon>
        <taxon>Nephilidae</taxon>
        <taxon>Trichonephila</taxon>
    </lineage>
</organism>
<dbReference type="PANTHER" id="PTHR46060:SF1">
    <property type="entry name" value="MARINER MOS1 TRANSPOSASE-LIKE PROTEIN"/>
    <property type="match status" value="1"/>
</dbReference>
<proteinExistence type="predicted"/>
<protein>
    <recommendedName>
        <fullName evidence="3">Mos1 transposase HTH domain-containing protein</fullName>
    </recommendedName>
</protein>
<gene>
    <name evidence="1" type="ORF">TNCV_2575571</name>
</gene>
<accession>A0A8X6R669</accession>
<evidence type="ECO:0000313" key="2">
    <source>
        <dbReference type="Proteomes" id="UP000887159"/>
    </source>
</evidence>
<dbReference type="AlphaFoldDB" id="A0A8X6R669"/>
<dbReference type="EMBL" id="BMAU01021062">
    <property type="protein sequence ID" value="GFX88850.1"/>
    <property type="molecule type" value="Genomic_DNA"/>
</dbReference>
<evidence type="ECO:0008006" key="3">
    <source>
        <dbReference type="Google" id="ProtNLM"/>
    </source>
</evidence>
<keyword evidence="2" id="KW-1185">Reference proteome</keyword>
<sequence length="79" mass="9084">MSAADITEVCGTEAKNDRKVRKWVRKFKDGRTNAHDEERSGRPSVITDDLMQEVETKINENRRFMITTPSLKFLDVALS</sequence>
<reference evidence="1" key="1">
    <citation type="submission" date="2020-08" db="EMBL/GenBank/DDBJ databases">
        <title>Multicomponent nature underlies the extraordinary mechanical properties of spider dragline silk.</title>
        <authorList>
            <person name="Kono N."/>
            <person name="Nakamura H."/>
            <person name="Mori M."/>
            <person name="Yoshida Y."/>
            <person name="Ohtoshi R."/>
            <person name="Malay A.D."/>
            <person name="Moran D.A.P."/>
            <person name="Tomita M."/>
            <person name="Numata K."/>
            <person name="Arakawa K."/>
        </authorList>
    </citation>
    <scope>NUCLEOTIDE SEQUENCE</scope>
</reference>
<comment type="caution">
    <text evidence="1">The sequence shown here is derived from an EMBL/GenBank/DDBJ whole genome shotgun (WGS) entry which is preliminary data.</text>
</comment>
<name>A0A8X6R669_TRICX</name>
<dbReference type="InterPro" id="IPR052709">
    <property type="entry name" value="Transposase-MT_Hybrid"/>
</dbReference>